<dbReference type="PANTHER" id="PTHR46093">
    <property type="entry name" value="ACYL-COA-BINDING DOMAIN-CONTAINING PROTEIN 5"/>
    <property type="match status" value="1"/>
</dbReference>
<organism evidence="7 8">
    <name type="scientific">Mortierella alpina</name>
    <name type="common">Oleaginous fungus</name>
    <name type="synonym">Mortierella renispora</name>
    <dbReference type="NCBI Taxonomy" id="64518"/>
    <lineage>
        <taxon>Eukaryota</taxon>
        <taxon>Fungi</taxon>
        <taxon>Fungi incertae sedis</taxon>
        <taxon>Mucoromycota</taxon>
        <taxon>Mortierellomycotina</taxon>
        <taxon>Mortierellomycetes</taxon>
        <taxon>Mortierellales</taxon>
        <taxon>Mortierellaceae</taxon>
        <taxon>Mortierella</taxon>
    </lineage>
</organism>
<evidence type="ECO:0000256" key="6">
    <source>
        <dbReference type="SAM" id="SignalP"/>
    </source>
</evidence>
<keyword evidence="5" id="KW-0472">Membrane</keyword>
<evidence type="ECO:0008006" key="9">
    <source>
        <dbReference type="Google" id="ProtNLM"/>
    </source>
</evidence>
<evidence type="ECO:0000256" key="3">
    <source>
        <dbReference type="SAM" id="Coils"/>
    </source>
</evidence>
<protein>
    <recommendedName>
        <fullName evidence="9">Kelch repeat-containing protein</fullName>
    </recommendedName>
</protein>
<dbReference type="PANTHER" id="PTHR46093:SF18">
    <property type="entry name" value="FIBRONECTIN TYPE-III DOMAIN-CONTAINING PROTEIN"/>
    <property type="match status" value="1"/>
</dbReference>
<comment type="caution">
    <text evidence="7">The sequence shown here is derived from an EMBL/GenBank/DDBJ whole genome shotgun (WGS) entry which is preliminary data.</text>
</comment>
<dbReference type="InterPro" id="IPR015915">
    <property type="entry name" value="Kelch-typ_b-propeller"/>
</dbReference>
<feature type="transmembrane region" description="Helical" evidence="5">
    <location>
        <begin position="386"/>
        <end position="409"/>
    </location>
</feature>
<feature type="coiled-coil region" evidence="3">
    <location>
        <begin position="438"/>
        <end position="484"/>
    </location>
</feature>
<evidence type="ECO:0000256" key="2">
    <source>
        <dbReference type="ARBA" id="ARBA00022737"/>
    </source>
</evidence>
<dbReference type="SUPFAM" id="SSF117281">
    <property type="entry name" value="Kelch motif"/>
    <property type="match status" value="2"/>
</dbReference>
<evidence type="ECO:0000256" key="5">
    <source>
        <dbReference type="SAM" id="Phobius"/>
    </source>
</evidence>
<evidence type="ECO:0000256" key="4">
    <source>
        <dbReference type="SAM" id="MobiDB-lite"/>
    </source>
</evidence>
<keyword evidence="1" id="KW-0880">Kelch repeat</keyword>
<feature type="compositionally biased region" description="Polar residues" evidence="4">
    <location>
        <begin position="589"/>
        <end position="598"/>
    </location>
</feature>
<reference evidence="7" key="1">
    <citation type="submission" date="2021-07" db="EMBL/GenBank/DDBJ databases">
        <title>Draft genome of Mortierella alpina, strain LL118, isolated from an aspen leaf litter sample.</title>
        <authorList>
            <person name="Yang S."/>
            <person name="Vinatzer B.A."/>
        </authorList>
    </citation>
    <scope>NUCLEOTIDE SEQUENCE</scope>
    <source>
        <strain evidence="7">LL118</strain>
    </source>
</reference>
<evidence type="ECO:0000313" key="8">
    <source>
        <dbReference type="Proteomes" id="UP000717515"/>
    </source>
</evidence>
<feature type="compositionally biased region" description="Low complexity" evidence="4">
    <location>
        <begin position="528"/>
        <end position="540"/>
    </location>
</feature>
<accession>A0A9P8CW12</accession>
<proteinExistence type="predicted"/>
<sequence length="641" mass="69028">MGLFTHHPSKRGRAPSASLLLSLLPLFLAPALFTPPSSHLASAQVPNSPLSVSAPAVARTATKLYIAGGNHTNSLLSQFYSLDLAVPWNETQPAWTRLADGPKQELFPAVFSADDKTLITFHSGTLFAMRYSVDTNTWTSATCRPAVNFQGVGAVTDPNTGRAYLAAGYTGRRDTMSVYNFVTDKLVSLPGGLPVAEGLFRARAYYGNAWCKYRNSILYFGGYDTALNPIVPENVVTEYQPATNAWSTMMTSGVPPPMRADHCMTANDDGTKIVIYGGRLSATMGFLNDLYILDTVTQTWRQGVSGPTRVYAACTVAGNQLLLWGGLDEAKNRVDATVHVYNLDLDTWGSSYTPPASYLDSAKRPPPHAGEGERGADGQMSSGSHVAAIVGGVVGVLAVILATLLFVFFRRKRGNGRPRGARLVETREIEESQGMGRNNELQHLRVQLENQQEELELHRRLLQLQQQQQEQQQQMQQMQQRQQHGRPLSAFGQQLPVAFAPVTAGPSDPYRVVGYAYTGDSKAPAMMSAAAEPSSSPSSMGYHHLPNSTPSSPIYAAHPYQPIPHSPSPGPSVPISAVSATSSAYNSLHNSAAPSRVNSLHAGGLNQDITNSPGQGGVGSQRDQPKPSGPRGNPQHGARER</sequence>
<dbReference type="Gene3D" id="2.120.10.80">
    <property type="entry name" value="Kelch-type beta propeller"/>
    <property type="match status" value="2"/>
</dbReference>
<keyword evidence="5" id="KW-0812">Transmembrane</keyword>
<feature type="compositionally biased region" description="Pro residues" evidence="4">
    <location>
        <begin position="561"/>
        <end position="572"/>
    </location>
</feature>
<evidence type="ECO:0000256" key="1">
    <source>
        <dbReference type="ARBA" id="ARBA00022441"/>
    </source>
</evidence>
<dbReference type="AlphaFoldDB" id="A0A9P8CW12"/>
<keyword evidence="5" id="KW-1133">Transmembrane helix</keyword>
<name>A0A9P8CW12_MORAP</name>
<feature type="region of interest" description="Disordered" evidence="4">
    <location>
        <begin position="589"/>
        <end position="641"/>
    </location>
</feature>
<feature type="region of interest" description="Disordered" evidence="4">
    <location>
        <begin position="528"/>
        <end position="575"/>
    </location>
</feature>
<dbReference type="EMBL" id="JAIFTL010000292">
    <property type="protein sequence ID" value="KAG9320424.1"/>
    <property type="molecule type" value="Genomic_DNA"/>
</dbReference>
<keyword evidence="3" id="KW-0175">Coiled coil</keyword>
<feature type="region of interest" description="Disordered" evidence="4">
    <location>
        <begin position="356"/>
        <end position="381"/>
    </location>
</feature>
<keyword evidence="6" id="KW-0732">Signal</keyword>
<keyword evidence="2" id="KW-0677">Repeat</keyword>
<feature type="chain" id="PRO_5040505936" description="Kelch repeat-containing protein" evidence="6">
    <location>
        <begin position="34"/>
        <end position="641"/>
    </location>
</feature>
<feature type="signal peptide" evidence="6">
    <location>
        <begin position="1"/>
        <end position="33"/>
    </location>
</feature>
<gene>
    <name evidence="7" type="ORF">KVV02_007181</name>
</gene>
<dbReference type="Pfam" id="PF24681">
    <property type="entry name" value="Kelch_KLHDC2_KLHL20_DRC7"/>
    <property type="match status" value="1"/>
</dbReference>
<dbReference type="Proteomes" id="UP000717515">
    <property type="component" value="Unassembled WGS sequence"/>
</dbReference>
<evidence type="ECO:0000313" key="7">
    <source>
        <dbReference type="EMBL" id="KAG9320424.1"/>
    </source>
</evidence>